<dbReference type="PANTHER" id="PTHR43995">
    <property type="entry name" value="PRE-MRNA-PROCESSING FACTOR 19"/>
    <property type="match status" value="1"/>
</dbReference>
<dbReference type="Proteomes" id="UP001498771">
    <property type="component" value="Unassembled WGS sequence"/>
</dbReference>
<evidence type="ECO:0000256" key="1">
    <source>
        <dbReference type="RuleBase" id="RU367101"/>
    </source>
</evidence>
<dbReference type="GeneID" id="90036604"/>
<protein>
    <recommendedName>
        <fullName evidence="1">Pre-mRNA-processing factor 19</fullName>
        <ecNumber evidence="1">2.3.2.27</ecNumber>
    </recommendedName>
</protein>
<keyword evidence="1" id="KW-0808">Transferase</keyword>
<dbReference type="RefSeq" id="XP_064768455.1">
    <property type="nucleotide sequence ID" value="XM_064911092.1"/>
</dbReference>
<keyword evidence="1" id="KW-0539">Nucleus</keyword>
<dbReference type="Pfam" id="PF08606">
    <property type="entry name" value="Prp19"/>
    <property type="match status" value="1"/>
</dbReference>
<keyword evidence="1" id="KW-0234">DNA repair</keyword>
<evidence type="ECO:0000259" key="2">
    <source>
        <dbReference type="Pfam" id="PF08606"/>
    </source>
</evidence>
<dbReference type="PANTHER" id="PTHR43995:SF1">
    <property type="entry name" value="PRE-MRNA-PROCESSING FACTOR 19"/>
    <property type="match status" value="1"/>
</dbReference>
<dbReference type="InterPro" id="IPR013083">
    <property type="entry name" value="Znf_RING/FYVE/PHD"/>
</dbReference>
<gene>
    <name evidence="3" type="ORF">BZA70DRAFT_267267</name>
</gene>
<keyword evidence="4" id="KW-1185">Reference proteome</keyword>
<dbReference type="EMBL" id="JBBJBU010000005">
    <property type="protein sequence ID" value="KAK7205422.1"/>
    <property type="molecule type" value="Genomic_DNA"/>
</dbReference>
<organism evidence="3 4">
    <name type="scientific">Myxozyma melibiosi</name>
    <dbReference type="NCBI Taxonomy" id="54550"/>
    <lineage>
        <taxon>Eukaryota</taxon>
        <taxon>Fungi</taxon>
        <taxon>Dikarya</taxon>
        <taxon>Ascomycota</taxon>
        <taxon>Saccharomycotina</taxon>
        <taxon>Lipomycetes</taxon>
        <taxon>Lipomycetales</taxon>
        <taxon>Lipomycetaceae</taxon>
        <taxon>Myxozyma</taxon>
    </lineage>
</organism>
<accession>A0ABR1F6H4</accession>
<comment type="function">
    <text evidence="1">Ubiquitin-protein ligase which is mainly involved pre-mRNA splicing and DNA repair. Required for pre-mRNA splicing as component of the spliceosome.</text>
</comment>
<reference evidence="3 4" key="1">
    <citation type="submission" date="2024-03" db="EMBL/GenBank/DDBJ databases">
        <title>Genome-scale model development and genomic sequencing of the oleaginous clade Lipomyces.</title>
        <authorList>
            <consortium name="Lawrence Berkeley National Laboratory"/>
            <person name="Czajka J.J."/>
            <person name="Han Y."/>
            <person name="Kim J."/>
            <person name="Mondo S.J."/>
            <person name="Hofstad B.A."/>
            <person name="Robles A."/>
            <person name="Haridas S."/>
            <person name="Riley R."/>
            <person name="LaButti K."/>
            <person name="Pangilinan J."/>
            <person name="Andreopoulos W."/>
            <person name="Lipzen A."/>
            <person name="Yan J."/>
            <person name="Wang M."/>
            <person name="Ng V."/>
            <person name="Grigoriev I.V."/>
            <person name="Spatafora J.W."/>
            <person name="Magnuson J.K."/>
            <person name="Baker S.E."/>
            <person name="Pomraning K.R."/>
        </authorList>
    </citation>
    <scope>NUCLEOTIDE SEQUENCE [LARGE SCALE GENOMIC DNA]</scope>
    <source>
        <strain evidence="3 4">Phaff 52-87</strain>
    </source>
</reference>
<sequence length="128" mass="13944">MALCARAGGIFEKDAIVEYIAQNSQDPLNGEFLSEEDLLEVQTPRIVPAKPATSNSIPSLLQTFQSEYDALALESFELKKQILETKKELSSTLYYHDAAVKVAAKLTAERDEARAAIQRAKANGNGSA</sequence>
<comment type="subcellular location">
    <subcellularLocation>
        <location evidence="1">Nucleus</location>
    </subcellularLocation>
</comment>
<keyword evidence="1" id="KW-0508">mRNA splicing</keyword>
<keyword evidence="1" id="KW-0747">Spliceosome</keyword>
<proteinExistence type="inferred from homology"/>
<keyword evidence="1" id="KW-0833">Ubl conjugation pathway</keyword>
<evidence type="ECO:0000313" key="3">
    <source>
        <dbReference type="EMBL" id="KAK7205422.1"/>
    </source>
</evidence>
<dbReference type="InterPro" id="IPR013915">
    <property type="entry name" value="Prp19_cc"/>
</dbReference>
<comment type="similarity">
    <text evidence="1">Belongs to the WD repeat PRP19 family.</text>
</comment>
<dbReference type="Gene3D" id="3.30.40.10">
    <property type="entry name" value="Zinc/RING finger domain, C3HC4 (zinc finger)"/>
    <property type="match status" value="1"/>
</dbReference>
<comment type="caution">
    <text evidence="3">The sequence shown here is derived from an EMBL/GenBank/DDBJ whole genome shotgun (WGS) entry which is preliminary data.</text>
</comment>
<feature type="domain" description="Prp19 coiled-coil region" evidence="2">
    <location>
        <begin position="54"/>
        <end position="119"/>
    </location>
</feature>
<comment type="pathway">
    <text evidence="1">Protein modification; protein ubiquitination.</text>
</comment>
<name>A0ABR1F6H4_9ASCO</name>
<comment type="subunit">
    <text evidence="1">Homotetramer.</text>
</comment>
<comment type="catalytic activity">
    <reaction evidence="1">
        <text>S-ubiquitinyl-[E2 ubiquitin-conjugating enzyme]-L-cysteine + [acceptor protein]-L-lysine = [E2 ubiquitin-conjugating enzyme]-L-cysteine + N(6)-ubiquitinyl-[acceptor protein]-L-lysine.</text>
        <dbReference type="EC" id="2.3.2.27"/>
    </reaction>
</comment>
<dbReference type="InterPro" id="IPR038959">
    <property type="entry name" value="Prp19"/>
</dbReference>
<keyword evidence="1" id="KW-0227">DNA damage</keyword>
<evidence type="ECO:0000313" key="4">
    <source>
        <dbReference type="Proteomes" id="UP001498771"/>
    </source>
</evidence>
<keyword evidence="1" id="KW-0507">mRNA processing</keyword>
<dbReference type="EC" id="2.3.2.27" evidence="1"/>